<protein>
    <submittedName>
        <fullName evidence="1">Uncharacterized protein</fullName>
    </submittedName>
</protein>
<evidence type="ECO:0000313" key="1">
    <source>
        <dbReference type="EMBL" id="CCE96386.1"/>
    </source>
</evidence>
<reference evidence="1 2" key="1">
    <citation type="journal article" date="2012" name="J. Bacteriol.">
        <title>Genome sequence of the soybean symbiont Sinorhizobium fredii HH103.</title>
        <authorList>
            <person name="Weidner S."/>
            <person name="Becker A."/>
            <person name="Bonilla I."/>
            <person name="Jaenicke S."/>
            <person name="Lloret J."/>
            <person name="Margaret I."/>
            <person name="Puhler A."/>
            <person name="Ruiz-Sainz J.E."/>
            <person name="Schneiker-Bekel S."/>
            <person name="Szczepanowski R."/>
            <person name="Vinardell J.M."/>
            <person name="Zehner S."/>
            <person name="Gottfert M."/>
        </authorList>
    </citation>
    <scope>NUCLEOTIDE SEQUENCE [LARGE SCALE GENOMIC DNA]</scope>
    <source>
        <strain evidence="1 2">HH103</strain>
    </source>
</reference>
<proteinExistence type="predicted"/>
<dbReference type="AlphaFoldDB" id="G9A806"/>
<dbReference type="HOGENOM" id="CLU_3238657_0_0_5"/>
<dbReference type="PATRIC" id="fig|380.5.peg.2005"/>
<dbReference type="EMBL" id="HE616890">
    <property type="protein sequence ID" value="CCE96386.1"/>
    <property type="molecule type" value="Genomic_DNA"/>
</dbReference>
<dbReference type="KEGG" id="sfh:SFHH103_01891"/>
<accession>G9A806</accession>
<dbReference type="STRING" id="1117943.SFHH103_01891"/>
<evidence type="ECO:0000313" key="2">
    <source>
        <dbReference type="Proteomes" id="UP000007735"/>
    </source>
</evidence>
<sequence>MHFHPAAEIEEAKWAPPFDTGVELAPLTADHIFPYCREIIGQS</sequence>
<dbReference type="Proteomes" id="UP000007735">
    <property type="component" value="Chromosome"/>
</dbReference>
<gene>
    <name evidence="1" type="ordered locus">SFHH103_01891</name>
</gene>
<name>G9A806_SINF1</name>
<organism evidence="1 2">
    <name type="scientific">Sinorhizobium fredii (strain HH103)</name>
    <dbReference type="NCBI Taxonomy" id="1117943"/>
    <lineage>
        <taxon>Bacteria</taxon>
        <taxon>Pseudomonadati</taxon>
        <taxon>Pseudomonadota</taxon>
        <taxon>Alphaproteobacteria</taxon>
        <taxon>Hyphomicrobiales</taxon>
        <taxon>Rhizobiaceae</taxon>
        <taxon>Sinorhizobium/Ensifer group</taxon>
        <taxon>Sinorhizobium</taxon>
    </lineage>
</organism>